<feature type="compositionally biased region" description="Pro residues" evidence="6">
    <location>
        <begin position="494"/>
        <end position="513"/>
    </location>
</feature>
<gene>
    <name evidence="8" type="ORF">GSI_00567</name>
</gene>
<dbReference type="GO" id="GO:0006412">
    <property type="term" value="P:translation"/>
    <property type="evidence" value="ECO:0007669"/>
    <property type="project" value="UniProtKB-KW"/>
</dbReference>
<feature type="region of interest" description="Disordered" evidence="6">
    <location>
        <begin position="197"/>
        <end position="372"/>
    </location>
</feature>
<evidence type="ECO:0000256" key="6">
    <source>
        <dbReference type="SAM" id="MobiDB-lite"/>
    </source>
</evidence>
<evidence type="ECO:0000256" key="5">
    <source>
        <dbReference type="ARBA" id="ARBA00022917"/>
    </source>
</evidence>
<sequence length="781" mass="83915">MSRHRYVRNIDINEEMEDDVVSDGGYDDLSPEDHERMMNGLEHIRNMIGDAEASKLSDEDIAEALYHFYFDVEQATAWLLEEQERRLAAQARKDIWYTEDGKVLPMAPPDDFADWSPPTDDASGRHNVPFVRLTSNEYVSPPEQGTPILSTRPGTLYTITELTEHSEVTRNGDYLSVHGSTAGSSTITDYGQILTRPTLHGTRGNALSPTSPLPNDPSRIPLSPSSSAEQRLSLDLGSPTGPPLLNYSDPSSDNDSSRPPTVVDFPSMDNMPDIPDWISKSTLRPQQGGLSSASLLTRSMKPSEDTTSQMSMKSERSAKSAHSAQSGKSEKKSKLSTLASSRSSARSGARSSVSSISSSQSSVPETEATLSTSVTYPKLRPAATSFVSLLPAQARPPSTLSTDSTSPSSLTRNVEQAIQSALALEAMDRRAQQEPSLRQSTIPPTPPPKSPPRTRSKTPSETQEDVAPRASPIPLPLPRKASVGSSAPPSVAQSPPPVAQFPPLAPRTPPSSPPRTQTAPSTSPQPRQLSKLAKLAQAKAQEQGKSKSQSSHTHLGLALPRTTTEYLMPTANGPTATTAITTSYQSLSGLLSKHQVKLPPSQPTVAPLPRVPSTGSAKSSEPRQSKLAMKSKTSRTKTSTEPEPEPEEAPVVEVPMFSPSAIRTRALPSAFATLLVSDEHDGASNHGSEGTYLCQHHKAQRERRQSSDRSRASDDDARPRSTRSGRVDSVLPLPPTMPSLRGFAFDVPSPDDIVYNARKGTSLAQRSTSSTASSALSAAAR</sequence>
<reference evidence="8 9" key="1">
    <citation type="journal article" date="2015" name="Sci. Rep.">
        <title>Chromosome-level genome map provides insights into diverse defense mechanisms in the medicinal fungus Ganoderma sinense.</title>
        <authorList>
            <person name="Zhu Y."/>
            <person name="Xu J."/>
            <person name="Sun C."/>
            <person name="Zhou S."/>
            <person name="Xu H."/>
            <person name="Nelson D.R."/>
            <person name="Qian J."/>
            <person name="Song J."/>
            <person name="Luo H."/>
            <person name="Xiang L."/>
            <person name="Li Y."/>
            <person name="Xu Z."/>
            <person name="Ji A."/>
            <person name="Wang L."/>
            <person name="Lu S."/>
            <person name="Hayward A."/>
            <person name="Sun W."/>
            <person name="Li X."/>
            <person name="Schwartz D.C."/>
            <person name="Wang Y."/>
            <person name="Chen S."/>
        </authorList>
    </citation>
    <scope>NUCLEOTIDE SEQUENCE [LARGE SCALE GENOMIC DNA]</scope>
    <source>
        <strain evidence="8 9">ZZ0214-1</strain>
    </source>
</reference>
<feature type="region of interest" description="Disordered" evidence="6">
    <location>
        <begin position="393"/>
        <end position="413"/>
    </location>
</feature>
<dbReference type="Proteomes" id="UP000230002">
    <property type="component" value="Unassembled WGS sequence"/>
</dbReference>
<dbReference type="InterPro" id="IPR037189">
    <property type="entry name" value="HBS1-like_N_sf"/>
</dbReference>
<evidence type="ECO:0000259" key="7">
    <source>
        <dbReference type="Pfam" id="PF08938"/>
    </source>
</evidence>
<dbReference type="AlphaFoldDB" id="A0A2G8SSX8"/>
<dbReference type="OrthoDB" id="342024at2759"/>
<evidence type="ECO:0000256" key="3">
    <source>
        <dbReference type="ARBA" id="ARBA00022553"/>
    </source>
</evidence>
<feature type="region of interest" description="Disordered" evidence="6">
    <location>
        <begin position="593"/>
        <end position="654"/>
    </location>
</feature>
<keyword evidence="9" id="KW-1185">Reference proteome</keyword>
<feature type="compositionally biased region" description="Low complexity" evidence="6">
    <location>
        <begin position="762"/>
        <end position="781"/>
    </location>
</feature>
<comment type="caution">
    <text evidence="8">The sequence shown here is derived from an EMBL/GenBank/DDBJ whole genome shotgun (WGS) entry which is preliminary data.</text>
</comment>
<organism evidence="8 9">
    <name type="scientific">Ganoderma sinense ZZ0214-1</name>
    <dbReference type="NCBI Taxonomy" id="1077348"/>
    <lineage>
        <taxon>Eukaryota</taxon>
        <taxon>Fungi</taxon>
        <taxon>Dikarya</taxon>
        <taxon>Basidiomycota</taxon>
        <taxon>Agaricomycotina</taxon>
        <taxon>Agaricomycetes</taxon>
        <taxon>Polyporales</taxon>
        <taxon>Polyporaceae</taxon>
        <taxon>Ganoderma</taxon>
    </lineage>
</organism>
<feature type="compositionally biased region" description="Low complexity" evidence="6">
    <location>
        <begin position="481"/>
        <end position="493"/>
    </location>
</feature>
<feature type="domain" description="HBS1-like protein N-terminal" evidence="7">
    <location>
        <begin position="17"/>
        <end position="84"/>
    </location>
</feature>
<feature type="region of interest" description="Disordered" evidence="6">
    <location>
        <begin position="680"/>
        <end position="744"/>
    </location>
</feature>
<evidence type="ECO:0000313" key="9">
    <source>
        <dbReference type="Proteomes" id="UP000230002"/>
    </source>
</evidence>
<dbReference type="SUPFAM" id="SSF109732">
    <property type="entry name" value="HBS1-like domain"/>
    <property type="match status" value="1"/>
</dbReference>
<dbReference type="Pfam" id="PF08938">
    <property type="entry name" value="HBS1_N"/>
    <property type="match status" value="1"/>
</dbReference>
<evidence type="ECO:0000256" key="2">
    <source>
        <dbReference type="ARBA" id="ARBA00022490"/>
    </source>
</evidence>
<accession>A0A2G8SSX8</accession>
<keyword evidence="3" id="KW-0597">Phosphoprotein</keyword>
<proteinExistence type="predicted"/>
<feature type="region of interest" description="Disordered" evidence="6">
    <location>
        <begin position="428"/>
        <end position="579"/>
    </location>
</feature>
<feature type="region of interest" description="Disordered" evidence="6">
    <location>
        <begin position="760"/>
        <end position="781"/>
    </location>
</feature>
<dbReference type="InterPro" id="IPR015033">
    <property type="entry name" value="HBS1-like_N"/>
</dbReference>
<comment type="subcellular location">
    <subcellularLocation>
        <location evidence="1">Cytoplasm</location>
    </subcellularLocation>
</comment>
<feature type="compositionally biased region" description="Low complexity" evidence="6">
    <location>
        <begin position="248"/>
        <end position="260"/>
    </location>
</feature>
<dbReference type="GO" id="GO:0005737">
    <property type="term" value="C:cytoplasm"/>
    <property type="evidence" value="ECO:0007669"/>
    <property type="project" value="UniProtKB-SubCell"/>
</dbReference>
<name>A0A2G8SSX8_9APHY</name>
<dbReference type="GO" id="GO:0016787">
    <property type="term" value="F:hydrolase activity"/>
    <property type="evidence" value="ECO:0007669"/>
    <property type="project" value="UniProtKB-KW"/>
</dbReference>
<evidence type="ECO:0000313" key="8">
    <source>
        <dbReference type="EMBL" id="PIL36877.1"/>
    </source>
</evidence>
<feature type="compositionally biased region" description="Basic and acidic residues" evidence="6">
    <location>
        <begin position="702"/>
        <end position="719"/>
    </location>
</feature>
<feature type="compositionally biased region" description="Low complexity" evidence="6">
    <location>
        <begin position="335"/>
        <end position="362"/>
    </location>
</feature>
<keyword evidence="5" id="KW-0648">Protein biosynthesis</keyword>
<feature type="compositionally biased region" description="Polar residues" evidence="6">
    <location>
        <begin position="279"/>
        <end position="297"/>
    </location>
</feature>
<feature type="compositionally biased region" description="Low complexity" evidence="6">
    <location>
        <begin position="514"/>
        <end position="541"/>
    </location>
</feature>
<evidence type="ECO:0000256" key="4">
    <source>
        <dbReference type="ARBA" id="ARBA00022801"/>
    </source>
</evidence>
<evidence type="ECO:0000256" key="1">
    <source>
        <dbReference type="ARBA" id="ARBA00004496"/>
    </source>
</evidence>
<protein>
    <recommendedName>
        <fullName evidence="7">HBS1-like protein N-terminal domain-containing protein</fullName>
    </recommendedName>
</protein>
<keyword evidence="4" id="KW-0378">Hydrolase</keyword>
<dbReference type="EMBL" id="AYKW01000001">
    <property type="protein sequence ID" value="PIL36877.1"/>
    <property type="molecule type" value="Genomic_DNA"/>
</dbReference>
<dbReference type="STRING" id="1077348.A0A2G8SSX8"/>
<feature type="compositionally biased region" description="Low complexity" evidence="6">
    <location>
        <begin position="396"/>
        <end position="411"/>
    </location>
</feature>
<keyword evidence="2" id="KW-0963">Cytoplasm</keyword>